<dbReference type="OrthoDB" id="128532at2759"/>
<evidence type="ECO:0000313" key="1">
    <source>
        <dbReference type="EMBL" id="CEG46866.1"/>
    </source>
</evidence>
<protein>
    <submittedName>
        <fullName evidence="1">Reverse transcriptase</fullName>
    </submittedName>
</protein>
<dbReference type="GO" id="GO:0003964">
    <property type="term" value="F:RNA-directed DNA polymerase activity"/>
    <property type="evidence" value="ECO:0007669"/>
    <property type="project" value="UniProtKB-KW"/>
</dbReference>
<organism evidence="1 2">
    <name type="scientific">Plasmopara halstedii</name>
    <name type="common">Downy mildew of sunflower</name>
    <dbReference type="NCBI Taxonomy" id="4781"/>
    <lineage>
        <taxon>Eukaryota</taxon>
        <taxon>Sar</taxon>
        <taxon>Stramenopiles</taxon>
        <taxon>Oomycota</taxon>
        <taxon>Peronosporomycetes</taxon>
        <taxon>Peronosporales</taxon>
        <taxon>Peronosporaceae</taxon>
        <taxon>Plasmopara</taxon>
    </lineage>
</organism>
<dbReference type="Proteomes" id="UP000054928">
    <property type="component" value="Unassembled WGS sequence"/>
</dbReference>
<keyword evidence="2" id="KW-1185">Reference proteome</keyword>
<evidence type="ECO:0000313" key="2">
    <source>
        <dbReference type="Proteomes" id="UP000054928"/>
    </source>
</evidence>
<dbReference type="AlphaFoldDB" id="A0A0P1AYD4"/>
<keyword evidence="1" id="KW-0695">RNA-directed DNA polymerase</keyword>
<keyword evidence="1" id="KW-0808">Transferase</keyword>
<dbReference type="RefSeq" id="XP_024583235.1">
    <property type="nucleotide sequence ID" value="XM_024717769.1"/>
</dbReference>
<keyword evidence="1" id="KW-0548">Nucleotidyltransferase</keyword>
<name>A0A0P1AYD4_PLAHL</name>
<proteinExistence type="predicted"/>
<accession>A0A0P1AYD4</accession>
<dbReference type="EMBL" id="CCYD01002371">
    <property type="protein sequence ID" value="CEG46866.1"/>
    <property type="molecule type" value="Genomic_DNA"/>
</dbReference>
<dbReference type="GeneID" id="36398596"/>
<reference evidence="2" key="1">
    <citation type="submission" date="2014-09" db="EMBL/GenBank/DDBJ databases">
        <authorList>
            <person name="Sharma Rahul"/>
            <person name="Thines Marco"/>
        </authorList>
    </citation>
    <scope>NUCLEOTIDE SEQUENCE [LARGE SCALE GENOMIC DNA]</scope>
</reference>
<sequence length="122" mass="13520">MTWEEVGDARLEVMLAVDALLELDEMYLEEFGSAVKAGDLAEVVIVRPDEEIHPSSLLNEAVLEDTKRVLNSRSESSILRNLLDPYYPLVTESQDVVSKDPSSVLPPDRGVCHEIDLVPGTK</sequence>